<evidence type="ECO:0000256" key="2">
    <source>
        <dbReference type="ARBA" id="ARBA00004584"/>
    </source>
</evidence>
<sequence>MESDVEESLRKRPRKYPFSADSSSRKQFEQYPGRPFAIIGEVNFMQDDDNRLEITRTRFGSLLKRHGDLTERLARDSDKIIFERLQKEFEAARASQTEEICLDGDAWNDGLLATIRERVHMESDRKAMHGDADILSCPHEKITYKIGNKQVICCLEGARIGVQYETSYAGEPCEFYHCVLESKSFLEKMTVLEHTVPFFLPIREIENDLLSSNAMKFIDHVGDLLQAFVDRREQVRLIKELYGNQIRELYHSLPYHMIELVLDDSDCKVTVSLRYADLISVLPTRISVLAWPIFNKNTTATLNRKEDGLSGSHSTPIRLTYAEDALRTMSLPEAYAEIVLNLPQALQQTYHQKATT</sequence>
<gene>
    <name evidence="9" type="primary">LOC106761835</name>
</gene>
<dbReference type="PANTHER" id="PTHR14582">
    <property type="entry name" value="INNER KINETOCHORE SUBUNIT MAL2"/>
    <property type="match status" value="1"/>
</dbReference>
<dbReference type="PANTHER" id="PTHR14582:SF1">
    <property type="entry name" value="CENTROMERE PROTEIN O"/>
    <property type="match status" value="1"/>
</dbReference>
<organism evidence="8 9">
    <name type="scientific">Vigna radiata var. radiata</name>
    <name type="common">Mung bean</name>
    <name type="synonym">Phaseolus aureus</name>
    <dbReference type="NCBI Taxonomy" id="3916"/>
    <lineage>
        <taxon>Eukaryota</taxon>
        <taxon>Viridiplantae</taxon>
        <taxon>Streptophyta</taxon>
        <taxon>Embryophyta</taxon>
        <taxon>Tracheophyta</taxon>
        <taxon>Spermatophyta</taxon>
        <taxon>Magnoliopsida</taxon>
        <taxon>eudicotyledons</taxon>
        <taxon>Gunneridae</taxon>
        <taxon>Pentapetalae</taxon>
        <taxon>rosids</taxon>
        <taxon>fabids</taxon>
        <taxon>Fabales</taxon>
        <taxon>Fabaceae</taxon>
        <taxon>Papilionoideae</taxon>
        <taxon>50 kb inversion clade</taxon>
        <taxon>NPAAA clade</taxon>
        <taxon>indigoferoid/millettioid clade</taxon>
        <taxon>Phaseoleae</taxon>
        <taxon>Vigna</taxon>
    </lineage>
</organism>
<name>A0A1S3U4C0_VIGRR</name>
<dbReference type="OrthoDB" id="10050372at2759"/>
<evidence type="ECO:0000256" key="3">
    <source>
        <dbReference type="ARBA" id="ARBA00007321"/>
    </source>
</evidence>
<reference evidence="9" key="2">
    <citation type="submission" date="2025-08" db="UniProtKB">
        <authorList>
            <consortium name="RefSeq"/>
        </authorList>
    </citation>
    <scope>IDENTIFICATION</scope>
    <source>
        <tissue evidence="9">Leaf</tissue>
    </source>
</reference>
<dbReference type="GeneID" id="106761835"/>
<evidence type="ECO:0000313" key="8">
    <source>
        <dbReference type="Proteomes" id="UP000087766"/>
    </source>
</evidence>
<dbReference type="CDD" id="cd23835">
    <property type="entry name" value="DRWD-N_CENP-O"/>
    <property type="match status" value="1"/>
</dbReference>
<comment type="subcellular location">
    <subcellularLocation>
        <location evidence="2">Chromosome</location>
        <location evidence="2">Centromere</location>
    </subcellularLocation>
    <subcellularLocation>
        <location evidence="1">Nucleus</location>
    </subcellularLocation>
</comment>
<evidence type="ECO:0000256" key="1">
    <source>
        <dbReference type="ARBA" id="ARBA00004123"/>
    </source>
</evidence>
<keyword evidence="6" id="KW-0137">Centromere</keyword>
<dbReference type="InterPro" id="IPR018464">
    <property type="entry name" value="CENP-O"/>
</dbReference>
<feature type="region of interest" description="Disordered" evidence="7">
    <location>
        <begin position="1"/>
        <end position="27"/>
    </location>
</feature>
<evidence type="ECO:0000313" key="9">
    <source>
        <dbReference type="RefSeq" id="XP_014500888.1"/>
    </source>
</evidence>
<accession>A0A1S3U4C0</accession>
<dbReference type="GO" id="GO:0005634">
    <property type="term" value="C:nucleus"/>
    <property type="evidence" value="ECO:0007669"/>
    <property type="project" value="UniProtKB-SubCell"/>
</dbReference>
<evidence type="ECO:0000256" key="5">
    <source>
        <dbReference type="ARBA" id="ARBA00023242"/>
    </source>
</evidence>
<dbReference type="Pfam" id="PF09496">
    <property type="entry name" value="CENP-O"/>
    <property type="match status" value="1"/>
</dbReference>
<protein>
    <submittedName>
        <fullName evidence="9">Uncharacterized protein LOC106761835 isoform X1</fullName>
    </submittedName>
</protein>
<evidence type="ECO:0000256" key="6">
    <source>
        <dbReference type="ARBA" id="ARBA00023328"/>
    </source>
</evidence>
<dbReference type="GO" id="GO:0031511">
    <property type="term" value="C:Mis6-Sim4 complex"/>
    <property type="evidence" value="ECO:0007669"/>
    <property type="project" value="TreeGrafter"/>
</dbReference>
<keyword evidence="4" id="KW-0158">Chromosome</keyword>
<dbReference type="Proteomes" id="UP000087766">
    <property type="component" value="Chromosome 5"/>
</dbReference>
<proteinExistence type="inferred from homology"/>
<reference evidence="8" key="1">
    <citation type="journal article" date="2014" name="Nat. Commun.">
        <title>Genome sequence of mungbean and insights into evolution within Vigna species.</title>
        <authorList>
            <person name="Kang Y.J."/>
            <person name="Kim S.K."/>
            <person name="Kim M.Y."/>
            <person name="Lestari P."/>
            <person name="Kim K.H."/>
            <person name="Ha B.K."/>
            <person name="Jun T.H."/>
            <person name="Hwang W.J."/>
            <person name="Lee T."/>
            <person name="Lee J."/>
            <person name="Shim S."/>
            <person name="Yoon M.Y."/>
            <person name="Jang Y.E."/>
            <person name="Han K.S."/>
            <person name="Taeprayoon P."/>
            <person name="Yoon N."/>
            <person name="Somta P."/>
            <person name="Tanya P."/>
            <person name="Kim K.S."/>
            <person name="Gwag J.G."/>
            <person name="Moon J.K."/>
            <person name="Lee Y.H."/>
            <person name="Park B.S."/>
            <person name="Bombarely A."/>
            <person name="Doyle J.J."/>
            <person name="Jackson S.A."/>
            <person name="Schafleitner R."/>
            <person name="Srinives P."/>
            <person name="Varshney R.K."/>
            <person name="Lee S.H."/>
        </authorList>
    </citation>
    <scope>NUCLEOTIDE SEQUENCE [LARGE SCALE GENOMIC DNA]</scope>
    <source>
        <strain evidence="8">cv. VC1973A</strain>
    </source>
</reference>
<dbReference type="KEGG" id="vra:106761835"/>
<comment type="similarity">
    <text evidence="3">Belongs to the CENP-O/MCM21 family.</text>
</comment>
<dbReference type="STRING" id="3916.A0A1S3U4C0"/>
<dbReference type="RefSeq" id="XP_014500888.1">
    <property type="nucleotide sequence ID" value="XM_014645402.2"/>
</dbReference>
<keyword evidence="5" id="KW-0539">Nucleus</keyword>
<keyword evidence="8" id="KW-1185">Reference proteome</keyword>
<evidence type="ECO:0000256" key="4">
    <source>
        <dbReference type="ARBA" id="ARBA00022454"/>
    </source>
</evidence>
<dbReference type="AlphaFoldDB" id="A0A1S3U4C0"/>
<evidence type="ECO:0000256" key="7">
    <source>
        <dbReference type="SAM" id="MobiDB-lite"/>
    </source>
</evidence>
<dbReference type="CDD" id="cd23836">
    <property type="entry name" value="DRWD-C_CENP-O"/>
    <property type="match status" value="1"/>
</dbReference>